<evidence type="ECO:0000256" key="5">
    <source>
        <dbReference type="ARBA" id="ARBA00023136"/>
    </source>
</evidence>
<reference evidence="7 8" key="1">
    <citation type="submission" date="2007-06" db="EMBL/GenBank/DDBJ databases">
        <authorList>
            <person name="Shimkets L."/>
            <person name="Ferriera S."/>
            <person name="Johnson J."/>
            <person name="Kravitz S."/>
            <person name="Beeson K."/>
            <person name="Sutton G."/>
            <person name="Rogers Y.-H."/>
            <person name="Friedman R."/>
            <person name="Frazier M."/>
            <person name="Venter J.C."/>
        </authorList>
    </citation>
    <scope>NUCLEOTIDE SEQUENCE [LARGE SCALE GENOMIC DNA]</scope>
    <source>
        <strain evidence="7 8">SIR-1</strain>
    </source>
</reference>
<evidence type="ECO:0000256" key="4">
    <source>
        <dbReference type="ARBA" id="ARBA00022989"/>
    </source>
</evidence>
<dbReference type="Proteomes" id="UP000005801">
    <property type="component" value="Unassembled WGS sequence"/>
</dbReference>
<dbReference type="EMBL" id="ABCS01000016">
    <property type="protein sequence ID" value="EDM79845.1"/>
    <property type="molecule type" value="Genomic_DNA"/>
</dbReference>
<comment type="subcellular location">
    <subcellularLocation>
        <location evidence="1">Membrane</location>
        <topology evidence="1">Single-pass membrane protein</topology>
    </subcellularLocation>
</comment>
<accession>A6G2Z5</accession>
<dbReference type="Gene3D" id="3.30.700.10">
    <property type="entry name" value="Glycoprotein, Type 4 Pilin"/>
    <property type="match status" value="1"/>
</dbReference>
<dbReference type="STRING" id="391625.PPSIR1_32138"/>
<dbReference type="InterPro" id="IPR012902">
    <property type="entry name" value="N_methyl_site"/>
</dbReference>
<dbReference type="PROSITE" id="PS00409">
    <property type="entry name" value="PROKAR_NTER_METHYL"/>
    <property type="match status" value="1"/>
</dbReference>
<keyword evidence="4 6" id="KW-1133">Transmembrane helix</keyword>
<comment type="caution">
    <text evidence="7">The sequence shown here is derived from an EMBL/GenBank/DDBJ whole genome shotgun (WGS) entry which is preliminary data.</text>
</comment>
<feature type="transmembrane region" description="Helical" evidence="6">
    <location>
        <begin position="20"/>
        <end position="41"/>
    </location>
</feature>
<dbReference type="RefSeq" id="WP_006971094.1">
    <property type="nucleotide sequence ID" value="NZ_ABCS01000016.1"/>
</dbReference>
<protein>
    <recommendedName>
        <fullName evidence="9">Pilin</fullName>
    </recommendedName>
</protein>
<keyword evidence="8" id="KW-1185">Reference proteome</keyword>
<dbReference type="InterPro" id="IPR045584">
    <property type="entry name" value="Pilin-like"/>
</dbReference>
<dbReference type="SUPFAM" id="SSF54523">
    <property type="entry name" value="Pili subunits"/>
    <property type="match status" value="1"/>
</dbReference>
<name>A6G2Z5_9BACT</name>
<keyword evidence="2" id="KW-0488">Methylation</keyword>
<gene>
    <name evidence="7" type="ORF">PPSIR1_32138</name>
</gene>
<evidence type="ECO:0000256" key="1">
    <source>
        <dbReference type="ARBA" id="ARBA00004167"/>
    </source>
</evidence>
<dbReference type="eggNOG" id="COG4969">
    <property type="taxonomic scope" value="Bacteria"/>
</dbReference>
<dbReference type="OrthoDB" id="5505925at2"/>
<keyword evidence="3 6" id="KW-0812">Transmembrane</keyword>
<dbReference type="NCBIfam" id="TIGR02532">
    <property type="entry name" value="IV_pilin_GFxxxE"/>
    <property type="match status" value="1"/>
</dbReference>
<dbReference type="PANTHER" id="PTHR30093:SF44">
    <property type="entry name" value="TYPE II SECRETION SYSTEM CORE PROTEIN G"/>
    <property type="match status" value="1"/>
</dbReference>
<organism evidence="7 8">
    <name type="scientific">Plesiocystis pacifica SIR-1</name>
    <dbReference type="NCBI Taxonomy" id="391625"/>
    <lineage>
        <taxon>Bacteria</taxon>
        <taxon>Pseudomonadati</taxon>
        <taxon>Myxococcota</taxon>
        <taxon>Polyangia</taxon>
        <taxon>Nannocystales</taxon>
        <taxon>Nannocystaceae</taxon>
        <taxon>Plesiocystis</taxon>
    </lineage>
</organism>
<sequence length="220" mass="23433">MHINIEKLQTAKKNAKGFTLIELMIVVAILGILAVVAVPALQKYMRRAKTAEAKTQLAKIYDAASSFFKAEHADRGATAFISAGANVQDVAPHRCPHPDGSPTGGEAGITPPEAFNCNLGPGGRCIPAAGGGGAGYYDIALWNDNPVWNGLNYMQEQGHYFHYNFIAVNTITGYGTCQFTAQAFADLDDDAVFSTYERSGAGDIQGVNAAIGLYVDQEVE</sequence>
<dbReference type="AlphaFoldDB" id="A6G2Z5"/>
<evidence type="ECO:0000313" key="7">
    <source>
        <dbReference type="EMBL" id="EDM79845.1"/>
    </source>
</evidence>
<keyword evidence="5 6" id="KW-0472">Membrane</keyword>
<evidence type="ECO:0000256" key="2">
    <source>
        <dbReference type="ARBA" id="ARBA00022481"/>
    </source>
</evidence>
<evidence type="ECO:0008006" key="9">
    <source>
        <dbReference type="Google" id="ProtNLM"/>
    </source>
</evidence>
<dbReference type="PANTHER" id="PTHR30093">
    <property type="entry name" value="GENERAL SECRETION PATHWAY PROTEIN G"/>
    <property type="match status" value="1"/>
</dbReference>
<evidence type="ECO:0000313" key="8">
    <source>
        <dbReference type="Proteomes" id="UP000005801"/>
    </source>
</evidence>
<dbReference type="Pfam" id="PF07963">
    <property type="entry name" value="N_methyl"/>
    <property type="match status" value="1"/>
</dbReference>
<evidence type="ECO:0000256" key="6">
    <source>
        <dbReference type="SAM" id="Phobius"/>
    </source>
</evidence>
<proteinExistence type="predicted"/>
<evidence type="ECO:0000256" key="3">
    <source>
        <dbReference type="ARBA" id="ARBA00022692"/>
    </source>
</evidence>
<dbReference type="GO" id="GO:0016020">
    <property type="term" value="C:membrane"/>
    <property type="evidence" value="ECO:0007669"/>
    <property type="project" value="UniProtKB-SubCell"/>
</dbReference>